<dbReference type="AlphaFoldDB" id="A0A737LHT5"/>
<dbReference type="RefSeq" id="WP_159421289.1">
    <property type="nucleotide sequence ID" value="NZ_JXTT01000013.1"/>
</dbReference>
<evidence type="ECO:0000313" key="1">
    <source>
        <dbReference type="EMBL" id="HAE8209690.1"/>
    </source>
</evidence>
<sequence>MANTISQPSQSSLQALHNDTTYHNADYGKETMDAVTINISQTKCCH</sequence>
<proteinExistence type="predicted"/>
<reference evidence="1" key="1">
    <citation type="journal article" date="2018" name="Genome Biol.">
        <title>SKESA: strategic k-mer extension for scrupulous assemblies.</title>
        <authorList>
            <person name="Souvorov A."/>
            <person name="Agarwala R."/>
            <person name="Lipman D.J."/>
        </authorList>
    </citation>
    <scope>NUCLEOTIDE SEQUENCE</scope>
    <source>
        <strain evidence="1">3472-64</strain>
    </source>
</reference>
<protein>
    <submittedName>
        <fullName evidence="1">Uncharacterized protein</fullName>
    </submittedName>
</protein>
<dbReference type="EMBL" id="DAATEH010000033">
    <property type="protein sequence ID" value="HAE8209690.1"/>
    <property type="molecule type" value="Genomic_DNA"/>
</dbReference>
<name>A0A737LHT5_SALER</name>
<accession>A0A737LHT5</accession>
<gene>
    <name evidence="1" type="ORF">GND11_003087</name>
</gene>
<reference evidence="1" key="2">
    <citation type="submission" date="2018-07" db="EMBL/GenBank/DDBJ databases">
        <authorList>
            <consortium name="NCBI Pathogen Detection Project"/>
        </authorList>
    </citation>
    <scope>NUCLEOTIDE SEQUENCE</scope>
    <source>
        <strain evidence="1">3472-64</strain>
    </source>
</reference>
<organism evidence="1">
    <name type="scientific">Salmonella enterica subsp. salamae serovar 42:f,g,t:--</name>
    <dbReference type="NCBI Taxonomy" id="41518"/>
    <lineage>
        <taxon>Bacteria</taxon>
        <taxon>Pseudomonadati</taxon>
        <taxon>Pseudomonadota</taxon>
        <taxon>Gammaproteobacteria</taxon>
        <taxon>Enterobacterales</taxon>
        <taxon>Enterobacteriaceae</taxon>
        <taxon>Salmonella</taxon>
    </lineage>
</organism>
<comment type="caution">
    <text evidence="1">The sequence shown here is derived from an EMBL/GenBank/DDBJ whole genome shotgun (WGS) entry which is preliminary data.</text>
</comment>